<dbReference type="eggNOG" id="KOG0471">
    <property type="taxonomic scope" value="Eukaryota"/>
</dbReference>
<dbReference type="GO" id="GO:0005975">
    <property type="term" value="P:carbohydrate metabolic process"/>
    <property type="evidence" value="ECO:0007669"/>
    <property type="project" value="InterPro"/>
</dbReference>
<dbReference type="SUPFAM" id="SSF51445">
    <property type="entry name" value="(Trans)glycosidases"/>
    <property type="match status" value="1"/>
</dbReference>
<dbReference type="OrthoDB" id="4933337at2759"/>
<evidence type="ECO:0000313" key="5">
    <source>
        <dbReference type="Proteomes" id="UP000002499"/>
    </source>
</evidence>
<dbReference type="Gene3D" id="3.20.20.80">
    <property type="entry name" value="Glycosidases"/>
    <property type="match status" value="1"/>
</dbReference>
<name>E9E7K2_METAQ</name>
<dbReference type="AlphaFoldDB" id="E9E7K2"/>
<dbReference type="HOGENOM" id="CLU_1547960_0_0_1"/>
<evidence type="ECO:0000313" key="4">
    <source>
        <dbReference type="EMBL" id="EFY88112.1"/>
    </source>
</evidence>
<dbReference type="InParanoid" id="E9E7K2"/>
<organism evidence="5">
    <name type="scientific">Metarhizium acridum (strain CQMa 102)</name>
    <dbReference type="NCBI Taxonomy" id="655827"/>
    <lineage>
        <taxon>Eukaryota</taxon>
        <taxon>Fungi</taxon>
        <taxon>Dikarya</taxon>
        <taxon>Ascomycota</taxon>
        <taxon>Pezizomycotina</taxon>
        <taxon>Sordariomycetes</taxon>
        <taxon>Hypocreomycetidae</taxon>
        <taxon>Hypocreales</taxon>
        <taxon>Clavicipitaceae</taxon>
        <taxon>Metarhizium</taxon>
    </lineage>
</organism>
<feature type="domain" description="Glycosyl hydrolase family 13 catalytic" evidence="3">
    <location>
        <begin position="7"/>
        <end position="109"/>
    </location>
</feature>
<dbReference type="PANTHER" id="PTHR10357:SF212">
    <property type="entry name" value="ALPHA-AMYLASE"/>
    <property type="match status" value="1"/>
</dbReference>
<dbReference type="InterPro" id="IPR006047">
    <property type="entry name" value="GH13_cat_dom"/>
</dbReference>
<dbReference type="Proteomes" id="UP000002499">
    <property type="component" value="Unassembled WGS sequence"/>
</dbReference>
<sequence>MGDYCGGTFQGLQAKLDYIRGMGFDAIWNHLDHPSGGQYAEPTLKRGEKKTTDISTDTAGGYHGHWAQDLYSINAKYGSADDLKNLVNTAHERQMYVMVDVVANHMGPSALPSSTKARHITPPAKSTTRTRRPSRTAKYMYGFIAKVLDVKKSAGGLAGDDHAHLFVDSTAYA</sequence>
<proteinExistence type="inferred from homology"/>
<evidence type="ECO:0000256" key="2">
    <source>
        <dbReference type="SAM" id="MobiDB-lite"/>
    </source>
</evidence>
<protein>
    <submittedName>
        <fullName evidence="4">Alpha-amylase 1</fullName>
    </submittedName>
</protein>
<dbReference type="Pfam" id="PF00128">
    <property type="entry name" value="Alpha-amylase"/>
    <property type="match status" value="1"/>
</dbReference>
<gene>
    <name evidence="4" type="ORF">MAC_05850</name>
</gene>
<keyword evidence="5" id="KW-1185">Reference proteome</keyword>
<evidence type="ECO:0000259" key="3">
    <source>
        <dbReference type="Pfam" id="PF00128"/>
    </source>
</evidence>
<accession>E9E7K2</accession>
<reference evidence="4 5" key="1">
    <citation type="journal article" date="2011" name="PLoS Genet.">
        <title>Genome sequencing and comparative transcriptomics of the model entomopathogenic fungi Metarhizium anisopliae and M. acridum.</title>
        <authorList>
            <person name="Gao Q."/>
            <person name="Jin K."/>
            <person name="Ying S.H."/>
            <person name="Zhang Y."/>
            <person name="Xiao G."/>
            <person name="Shang Y."/>
            <person name="Duan Z."/>
            <person name="Hu X."/>
            <person name="Xie X.Q."/>
            <person name="Zhou G."/>
            <person name="Peng G."/>
            <person name="Luo Z."/>
            <person name="Huang W."/>
            <person name="Wang B."/>
            <person name="Fang W."/>
            <person name="Wang S."/>
            <person name="Zhong Y."/>
            <person name="Ma L.J."/>
            <person name="St Leger R.J."/>
            <person name="Zhao G.P."/>
            <person name="Pei Y."/>
            <person name="Feng M.G."/>
            <person name="Xia Y."/>
            <person name="Wang C."/>
        </authorList>
    </citation>
    <scope>NUCLEOTIDE SEQUENCE [LARGE SCALE GENOMIC DNA]</scope>
    <source>
        <strain evidence="4 5">CQMa 102</strain>
    </source>
</reference>
<dbReference type="InterPro" id="IPR017853">
    <property type="entry name" value="GH"/>
</dbReference>
<dbReference type="STRING" id="655827.E9E7K2"/>
<evidence type="ECO:0000256" key="1">
    <source>
        <dbReference type="ARBA" id="ARBA00008061"/>
    </source>
</evidence>
<dbReference type="PANTHER" id="PTHR10357">
    <property type="entry name" value="ALPHA-AMYLASE FAMILY MEMBER"/>
    <property type="match status" value="1"/>
</dbReference>
<comment type="similarity">
    <text evidence="1">Belongs to the glycosyl hydrolase 13 family.</text>
</comment>
<feature type="region of interest" description="Disordered" evidence="2">
    <location>
        <begin position="110"/>
        <end position="133"/>
    </location>
</feature>
<dbReference type="EMBL" id="GL698516">
    <property type="protein sequence ID" value="EFY88112.1"/>
    <property type="molecule type" value="Genomic_DNA"/>
</dbReference>